<keyword evidence="1" id="KW-0963">Cytoplasm</keyword>
<organism evidence="3 4">
    <name type="scientific">Pleurostoma richardsiae</name>
    <dbReference type="NCBI Taxonomy" id="41990"/>
    <lineage>
        <taxon>Eukaryota</taxon>
        <taxon>Fungi</taxon>
        <taxon>Dikarya</taxon>
        <taxon>Ascomycota</taxon>
        <taxon>Pezizomycotina</taxon>
        <taxon>Sordariomycetes</taxon>
        <taxon>Sordariomycetidae</taxon>
        <taxon>Calosphaeriales</taxon>
        <taxon>Pleurostomataceae</taxon>
        <taxon>Pleurostoma</taxon>
    </lineage>
</organism>
<dbReference type="InterPro" id="IPR050756">
    <property type="entry name" value="CSN3"/>
</dbReference>
<name>A0AA38VPT6_9PEZI</name>
<evidence type="ECO:0000313" key="3">
    <source>
        <dbReference type="EMBL" id="KAJ9156516.1"/>
    </source>
</evidence>
<dbReference type="GO" id="GO:0006511">
    <property type="term" value="P:ubiquitin-dependent protein catabolic process"/>
    <property type="evidence" value="ECO:0007669"/>
    <property type="project" value="TreeGrafter"/>
</dbReference>
<dbReference type="AlphaFoldDB" id="A0AA38VPT6"/>
<keyword evidence="4" id="KW-1185">Reference proteome</keyword>
<evidence type="ECO:0000313" key="4">
    <source>
        <dbReference type="Proteomes" id="UP001174694"/>
    </source>
</evidence>
<dbReference type="Pfam" id="PF22788">
    <property type="entry name" value="COP9_hel_rpt"/>
    <property type="match status" value="1"/>
</dbReference>
<evidence type="ECO:0000256" key="1">
    <source>
        <dbReference type="ARBA" id="ARBA00022490"/>
    </source>
</evidence>
<sequence>MDHLASFLLSFPPADGPRSDYDYDFLAREHVKKATKAIQDQISAISDRATQFLNLLDPSTNSISYVLLVEALMGPVFDGKSTITSDDLVDRILAFLLLFDAQQMRYAGSSLTNVLNRAITASIFPDDTLVDLLADVILRIDPSGTMLTSHHLSLATVAYRSAYVGKALDVINRPIIYFPGMVGKREQKLLSDMSLPPPSYISKDTGLTASLKPDQVLEYDFLCGSIYCSSRQWENAYKVFERMVSYPSRDGGVSKIMAEAYKKWILVGLLLNGRTPTLPSYTAASARKSYEVVGKPYASLAAHFESLDAVALKQEAEAQHSLWQDERNLGLVLEVLGAHQKWQIISLRDVYAKVSLADLRERTCSAETGQPLAADAEVEALVAGMIESGMLRGHIEKAGGGGGAPDYLEFLPATEELSEEAFAARMLEAAQRIKALEPVFKATNERLGTHKEYVKHLIKEQRREKDNAGRDVVMDFDAQVEDEDIMGGIMSGH</sequence>
<protein>
    <submittedName>
        <fullName evidence="3">COP9 signalosome complex subunit 3</fullName>
    </submittedName>
</protein>
<dbReference type="EMBL" id="JANBVO010000002">
    <property type="protein sequence ID" value="KAJ9156516.1"/>
    <property type="molecule type" value="Genomic_DNA"/>
</dbReference>
<comment type="caution">
    <text evidence="3">The sequence shown here is derived from an EMBL/GenBank/DDBJ whole genome shotgun (WGS) entry which is preliminary data.</text>
</comment>
<dbReference type="Proteomes" id="UP001174694">
    <property type="component" value="Unassembled WGS sequence"/>
</dbReference>
<dbReference type="PANTHER" id="PTHR10758">
    <property type="entry name" value="26S PROTEASOME NON-ATPASE REGULATORY SUBUNIT 3/COP9 SIGNALOSOME COMPLEX SUBUNIT 3"/>
    <property type="match status" value="1"/>
</dbReference>
<accession>A0AA38VPT6</accession>
<dbReference type="InterPro" id="IPR055089">
    <property type="entry name" value="COP9_N"/>
</dbReference>
<dbReference type="GO" id="GO:0008180">
    <property type="term" value="C:COP9 signalosome"/>
    <property type="evidence" value="ECO:0007669"/>
    <property type="project" value="TreeGrafter"/>
</dbReference>
<gene>
    <name evidence="3" type="ORF">NKR23_g1317</name>
</gene>
<proteinExistence type="predicted"/>
<feature type="domain" description="COP9 signalosome complex subunit 3 N-terminal helical repeats" evidence="2">
    <location>
        <begin position="33"/>
        <end position="283"/>
    </location>
</feature>
<reference evidence="3" key="1">
    <citation type="submission" date="2022-07" db="EMBL/GenBank/DDBJ databases">
        <title>Fungi with potential for degradation of polypropylene.</title>
        <authorList>
            <person name="Gostincar C."/>
        </authorList>
    </citation>
    <scope>NUCLEOTIDE SEQUENCE</scope>
    <source>
        <strain evidence="3">EXF-13308</strain>
    </source>
</reference>
<evidence type="ECO:0000259" key="2">
    <source>
        <dbReference type="Pfam" id="PF22788"/>
    </source>
</evidence>
<dbReference type="PANTHER" id="PTHR10758:SF1">
    <property type="entry name" value="COP9 SIGNALOSOME COMPLEX SUBUNIT 3"/>
    <property type="match status" value="1"/>
</dbReference>